<organism evidence="3 4">
    <name type="scientific">Candidatus Curtissbacteria bacterium RIFCSPHIGHO2_02_FULL_42_15</name>
    <dbReference type="NCBI Taxonomy" id="1797716"/>
    <lineage>
        <taxon>Bacteria</taxon>
        <taxon>Candidatus Curtissiibacteriota</taxon>
    </lineage>
</organism>
<feature type="region of interest" description="Disordered" evidence="1">
    <location>
        <begin position="129"/>
        <end position="183"/>
    </location>
</feature>
<feature type="chain" id="PRO_5009518723" description="CARDB domain-containing protein" evidence="2">
    <location>
        <begin position="26"/>
        <end position="204"/>
    </location>
</feature>
<feature type="compositionally biased region" description="Low complexity" evidence="1">
    <location>
        <begin position="161"/>
        <end position="175"/>
    </location>
</feature>
<gene>
    <name evidence="3" type="ORF">A3D07_02590</name>
</gene>
<evidence type="ECO:0000313" key="3">
    <source>
        <dbReference type="EMBL" id="OGD90057.1"/>
    </source>
</evidence>
<evidence type="ECO:0000313" key="4">
    <source>
        <dbReference type="Proteomes" id="UP000177124"/>
    </source>
</evidence>
<reference evidence="3 4" key="1">
    <citation type="journal article" date="2016" name="Nat. Commun.">
        <title>Thousands of microbial genomes shed light on interconnected biogeochemical processes in an aquifer system.</title>
        <authorList>
            <person name="Anantharaman K."/>
            <person name="Brown C.T."/>
            <person name="Hug L.A."/>
            <person name="Sharon I."/>
            <person name="Castelle C.J."/>
            <person name="Probst A.J."/>
            <person name="Thomas B.C."/>
            <person name="Singh A."/>
            <person name="Wilkins M.J."/>
            <person name="Karaoz U."/>
            <person name="Brodie E.L."/>
            <person name="Williams K.H."/>
            <person name="Hubbard S.S."/>
            <person name="Banfield J.F."/>
        </authorList>
    </citation>
    <scope>NUCLEOTIDE SEQUENCE [LARGE SCALE GENOMIC DNA]</scope>
</reference>
<feature type="compositionally biased region" description="Low complexity" evidence="1">
    <location>
        <begin position="130"/>
        <end position="144"/>
    </location>
</feature>
<dbReference type="AlphaFoldDB" id="A0A1F5GE03"/>
<dbReference type="STRING" id="1797716.A3D07_02590"/>
<comment type="caution">
    <text evidence="3">The sequence shown here is derived from an EMBL/GenBank/DDBJ whole genome shotgun (WGS) entry which is preliminary data.</text>
</comment>
<proteinExistence type="predicted"/>
<feature type="compositionally biased region" description="Acidic residues" evidence="1">
    <location>
        <begin position="148"/>
        <end position="159"/>
    </location>
</feature>
<feature type="signal peptide" evidence="2">
    <location>
        <begin position="1"/>
        <end position="25"/>
    </location>
</feature>
<name>A0A1F5GE03_9BACT</name>
<dbReference type="EMBL" id="MFBF01000056">
    <property type="protein sequence ID" value="OGD90057.1"/>
    <property type="molecule type" value="Genomic_DNA"/>
</dbReference>
<protein>
    <recommendedName>
        <fullName evidence="5">CARDB domain-containing protein</fullName>
    </recommendedName>
</protein>
<sequence>MKYLTAAALFLTSVFVFGLSASIHAGDNGLEVASDSSFSSQTTNFSAGQTIYVRTTANNEGTDKRQLNLRDNQYSLIKSYNLNKEGSKFSASLPAPSSEGYYSLEARIESAGSVSTSVKTIKVGSPQNAKVKVSVNESSSGVSKSTEEEVLGTDDEDQDQSPALSPSPESSPAVEVFEEEPKESRFWTPVFNVALTIADFLWPF</sequence>
<dbReference type="Proteomes" id="UP000177124">
    <property type="component" value="Unassembled WGS sequence"/>
</dbReference>
<keyword evidence="2" id="KW-0732">Signal</keyword>
<accession>A0A1F5GE03</accession>
<evidence type="ECO:0000256" key="1">
    <source>
        <dbReference type="SAM" id="MobiDB-lite"/>
    </source>
</evidence>
<evidence type="ECO:0000256" key="2">
    <source>
        <dbReference type="SAM" id="SignalP"/>
    </source>
</evidence>
<evidence type="ECO:0008006" key="5">
    <source>
        <dbReference type="Google" id="ProtNLM"/>
    </source>
</evidence>